<keyword evidence="5 6" id="KW-0418">Kinase</keyword>
<evidence type="ECO:0000259" key="7">
    <source>
        <dbReference type="SMART" id="SM00382"/>
    </source>
</evidence>
<reference evidence="8 9" key="1">
    <citation type="submission" date="2019-06" db="EMBL/GenBank/DDBJ databases">
        <title>Genome Sequence of the Brown Rot Fungal Pathogen Monilinia laxa.</title>
        <authorList>
            <person name="De Miccolis Angelini R.M."/>
            <person name="Landi L."/>
            <person name="Abate D."/>
            <person name="Pollastro S."/>
            <person name="Romanazzi G."/>
            <person name="Faretra F."/>
        </authorList>
    </citation>
    <scope>NUCLEOTIDE SEQUENCE [LARGE SCALE GENOMIC DNA]</scope>
    <source>
        <strain evidence="8 9">Mlax316</strain>
    </source>
</reference>
<dbReference type="NCBIfam" id="NF004018">
    <property type="entry name" value="PRK05480.1"/>
    <property type="match status" value="1"/>
</dbReference>
<accession>A0A5N6K6B8</accession>
<name>A0A5N6K6B8_MONLA</name>
<dbReference type="Gene3D" id="3.40.50.2020">
    <property type="match status" value="1"/>
</dbReference>
<dbReference type="SMART" id="SM00382">
    <property type="entry name" value="AAA"/>
    <property type="match status" value="1"/>
</dbReference>
<evidence type="ECO:0000256" key="2">
    <source>
        <dbReference type="ARBA" id="ARBA00004784"/>
    </source>
</evidence>
<comment type="catalytic activity">
    <reaction evidence="6">
        <text>cytidine + ATP = CMP + ADP + H(+)</text>
        <dbReference type="Rhea" id="RHEA:24674"/>
        <dbReference type="ChEBI" id="CHEBI:15378"/>
        <dbReference type="ChEBI" id="CHEBI:17562"/>
        <dbReference type="ChEBI" id="CHEBI:30616"/>
        <dbReference type="ChEBI" id="CHEBI:60377"/>
        <dbReference type="ChEBI" id="CHEBI:456216"/>
        <dbReference type="EC" id="2.7.1.48"/>
    </reaction>
</comment>
<dbReference type="Pfam" id="PF14681">
    <property type="entry name" value="UPRTase"/>
    <property type="match status" value="1"/>
</dbReference>
<dbReference type="PRINTS" id="PR00988">
    <property type="entry name" value="URIDINKINASE"/>
</dbReference>
<keyword evidence="9" id="KW-1185">Reference proteome</keyword>
<dbReference type="InterPro" id="IPR027417">
    <property type="entry name" value="P-loop_NTPase"/>
</dbReference>
<dbReference type="Gene3D" id="3.40.50.300">
    <property type="entry name" value="P-loop containing nucleotide triphosphate hydrolases"/>
    <property type="match status" value="1"/>
</dbReference>
<dbReference type="GO" id="GO:0005524">
    <property type="term" value="F:ATP binding"/>
    <property type="evidence" value="ECO:0007669"/>
    <property type="project" value="UniProtKB-KW"/>
</dbReference>
<dbReference type="UniPathway" id="UPA00579">
    <property type="reaction ID" value="UER00640"/>
</dbReference>
<evidence type="ECO:0000313" key="9">
    <source>
        <dbReference type="Proteomes" id="UP000326757"/>
    </source>
</evidence>
<evidence type="ECO:0000256" key="6">
    <source>
        <dbReference type="RuleBase" id="RU003825"/>
    </source>
</evidence>
<comment type="caution">
    <text evidence="8">The sequence shown here is derived from an EMBL/GenBank/DDBJ whole genome shotgun (WGS) entry which is preliminary data.</text>
</comment>
<evidence type="ECO:0000313" key="8">
    <source>
        <dbReference type="EMBL" id="KAB8298113.1"/>
    </source>
</evidence>
<keyword evidence="4 6" id="KW-0547">Nucleotide-binding</keyword>
<comment type="pathway">
    <text evidence="1 6">Pyrimidine metabolism; UMP biosynthesis via salvage pathway; UMP from uridine: step 1/1.</text>
</comment>
<gene>
    <name evidence="8" type="ORF">EYC80_001874</name>
</gene>
<dbReference type="GO" id="GO:0044206">
    <property type="term" value="P:UMP salvage"/>
    <property type="evidence" value="ECO:0007669"/>
    <property type="project" value="UniProtKB-UniPathway"/>
</dbReference>
<dbReference type="InterPro" id="IPR029057">
    <property type="entry name" value="PRTase-like"/>
</dbReference>
<sequence length="440" mass="48878">MAVSVKEQAHYSPPWAGVSIIGIAGSSGSGKSTLSHAIISQMNLPWVCILSMDSFYKSLDAEGSRKAFLNEYDFDSPDAIDFDVLVEILRDLKAGKRAEIPIYSFAKHAREKETTTIYSPHVLILEGIFALYDPRVLDLLDMKIFCQADGDTCLSRRILRDVAERGRDIEGVIKQWFGFVKPNFQRYVEPQGEIADIIVPRGVENRVAINMVVQYIQRTLKEKSIAHIMALKKLGLGVEDEPLSKSVLLLDQTPQFKGMNTIIQDVGTPAEEFVFYFDRIATLLVEHAMNNIFFAEKTVETPNGNKYQGLVATGEVSAVVVLRAGGALETGLKRVIPDCKTGRLLIQSNIRTGEPELHFLKLPDNINKHDSVLLLDPQMSSGGAALMSVQILVDHGVPQEKIRSGSWYALSFRTLRRGGSKEDILDVDHDEIDFGSRIDG</sequence>
<dbReference type="NCBIfam" id="TIGR00235">
    <property type="entry name" value="udk"/>
    <property type="match status" value="1"/>
</dbReference>
<dbReference type="InterPro" id="IPR003593">
    <property type="entry name" value="AAA+_ATPase"/>
</dbReference>
<keyword evidence="6" id="KW-0067">ATP-binding</keyword>
<dbReference type="InterPro" id="IPR006083">
    <property type="entry name" value="PRK/URK"/>
</dbReference>
<dbReference type="CDD" id="cd02023">
    <property type="entry name" value="UMPK"/>
    <property type="match status" value="1"/>
</dbReference>
<dbReference type="UniPathway" id="UPA00574">
    <property type="reaction ID" value="UER00637"/>
</dbReference>
<dbReference type="InterPro" id="IPR000836">
    <property type="entry name" value="PRTase_dom"/>
</dbReference>
<dbReference type="GO" id="GO:0044211">
    <property type="term" value="P:CTP salvage"/>
    <property type="evidence" value="ECO:0007669"/>
    <property type="project" value="UniProtKB-UniPathway"/>
</dbReference>
<dbReference type="PANTHER" id="PTHR10285">
    <property type="entry name" value="URIDINE KINASE"/>
    <property type="match status" value="1"/>
</dbReference>
<dbReference type="GO" id="GO:0004849">
    <property type="term" value="F:uridine kinase activity"/>
    <property type="evidence" value="ECO:0007669"/>
    <property type="project" value="UniProtKB-EC"/>
</dbReference>
<comment type="catalytic activity">
    <reaction evidence="6">
        <text>uridine + ATP = UMP + ADP + H(+)</text>
        <dbReference type="Rhea" id="RHEA:16825"/>
        <dbReference type="ChEBI" id="CHEBI:15378"/>
        <dbReference type="ChEBI" id="CHEBI:16704"/>
        <dbReference type="ChEBI" id="CHEBI:30616"/>
        <dbReference type="ChEBI" id="CHEBI:57865"/>
        <dbReference type="ChEBI" id="CHEBI:456216"/>
        <dbReference type="EC" id="2.7.1.48"/>
    </reaction>
</comment>
<evidence type="ECO:0000256" key="3">
    <source>
        <dbReference type="ARBA" id="ARBA00022679"/>
    </source>
</evidence>
<dbReference type="GO" id="GO:0043771">
    <property type="term" value="F:cytidine kinase activity"/>
    <property type="evidence" value="ECO:0007669"/>
    <property type="project" value="RHEA"/>
</dbReference>
<feature type="domain" description="AAA+ ATPase" evidence="7">
    <location>
        <begin position="17"/>
        <end position="168"/>
    </location>
</feature>
<dbReference type="SUPFAM" id="SSF53271">
    <property type="entry name" value="PRTase-like"/>
    <property type="match status" value="1"/>
</dbReference>
<dbReference type="EC" id="2.7.1.48" evidence="6"/>
<dbReference type="SUPFAM" id="SSF52540">
    <property type="entry name" value="P-loop containing nucleoside triphosphate hydrolases"/>
    <property type="match status" value="1"/>
</dbReference>
<evidence type="ECO:0000256" key="1">
    <source>
        <dbReference type="ARBA" id="ARBA00004690"/>
    </source>
</evidence>
<dbReference type="FunFam" id="3.40.50.300:FF:000339">
    <property type="entry name" value="Uridine kinase"/>
    <property type="match status" value="1"/>
</dbReference>
<dbReference type="OrthoDB" id="738517at2759"/>
<dbReference type="Proteomes" id="UP000326757">
    <property type="component" value="Unassembled WGS sequence"/>
</dbReference>
<dbReference type="Pfam" id="PF00485">
    <property type="entry name" value="PRK"/>
    <property type="match status" value="1"/>
</dbReference>
<proteinExistence type="inferred from homology"/>
<comment type="similarity">
    <text evidence="6">Belongs to the uridine kinase family.</text>
</comment>
<protein>
    <recommendedName>
        <fullName evidence="6">Uridine kinase</fullName>
        <ecNumber evidence="6">2.7.1.48</ecNumber>
    </recommendedName>
</protein>
<evidence type="ECO:0000256" key="4">
    <source>
        <dbReference type="ARBA" id="ARBA00022741"/>
    </source>
</evidence>
<evidence type="ECO:0000256" key="5">
    <source>
        <dbReference type="ARBA" id="ARBA00022777"/>
    </source>
</evidence>
<comment type="pathway">
    <text evidence="2 6">Pyrimidine metabolism; CTP biosynthesis via salvage pathway; CTP from cytidine: step 1/3.</text>
</comment>
<dbReference type="InterPro" id="IPR000764">
    <property type="entry name" value="Uridine_kinase-like"/>
</dbReference>
<keyword evidence="3 6" id="KW-0808">Transferase</keyword>
<organism evidence="8 9">
    <name type="scientific">Monilinia laxa</name>
    <name type="common">Brown rot fungus</name>
    <name type="synonym">Sclerotinia laxa</name>
    <dbReference type="NCBI Taxonomy" id="61186"/>
    <lineage>
        <taxon>Eukaryota</taxon>
        <taxon>Fungi</taxon>
        <taxon>Dikarya</taxon>
        <taxon>Ascomycota</taxon>
        <taxon>Pezizomycotina</taxon>
        <taxon>Leotiomycetes</taxon>
        <taxon>Helotiales</taxon>
        <taxon>Sclerotiniaceae</taxon>
        <taxon>Monilinia</taxon>
    </lineage>
</organism>
<dbReference type="AlphaFoldDB" id="A0A5N6K6B8"/>
<dbReference type="EMBL" id="VIGI01000007">
    <property type="protein sequence ID" value="KAB8298113.1"/>
    <property type="molecule type" value="Genomic_DNA"/>
</dbReference>